<dbReference type="Pfam" id="PF13485">
    <property type="entry name" value="Peptidase_MA_2"/>
    <property type="match status" value="1"/>
</dbReference>
<comment type="caution">
    <text evidence="3">The sequence shown here is derived from an EMBL/GenBank/DDBJ whole genome shotgun (WGS) entry which is preliminary data.</text>
</comment>
<dbReference type="EMBL" id="BMGC01000002">
    <property type="protein sequence ID" value="GGB18997.1"/>
    <property type="molecule type" value="Genomic_DNA"/>
</dbReference>
<organism evidence="3 4">
    <name type="scientific">Gordonia jinhuaensis</name>
    <dbReference type="NCBI Taxonomy" id="1517702"/>
    <lineage>
        <taxon>Bacteria</taxon>
        <taxon>Bacillati</taxon>
        <taxon>Actinomycetota</taxon>
        <taxon>Actinomycetes</taxon>
        <taxon>Mycobacteriales</taxon>
        <taxon>Gordoniaceae</taxon>
        <taxon>Gordonia</taxon>
    </lineage>
</organism>
<evidence type="ECO:0000256" key="1">
    <source>
        <dbReference type="SAM" id="SignalP"/>
    </source>
</evidence>
<dbReference type="AlphaFoldDB" id="A0A916SXS7"/>
<evidence type="ECO:0000313" key="3">
    <source>
        <dbReference type="EMBL" id="GGB18997.1"/>
    </source>
</evidence>
<reference evidence="3" key="1">
    <citation type="journal article" date="2014" name="Int. J. Syst. Evol. Microbiol.">
        <title>Complete genome sequence of Corynebacterium casei LMG S-19264T (=DSM 44701T), isolated from a smear-ripened cheese.</title>
        <authorList>
            <consortium name="US DOE Joint Genome Institute (JGI-PGF)"/>
            <person name="Walter F."/>
            <person name="Albersmeier A."/>
            <person name="Kalinowski J."/>
            <person name="Ruckert C."/>
        </authorList>
    </citation>
    <scope>NUCLEOTIDE SEQUENCE</scope>
    <source>
        <strain evidence="3">CGMCC 1.12827</strain>
    </source>
</reference>
<reference evidence="3" key="2">
    <citation type="submission" date="2020-09" db="EMBL/GenBank/DDBJ databases">
        <authorList>
            <person name="Sun Q."/>
            <person name="Zhou Y."/>
        </authorList>
    </citation>
    <scope>NUCLEOTIDE SEQUENCE</scope>
    <source>
        <strain evidence="3">CGMCC 1.12827</strain>
    </source>
</reference>
<feature type="chain" id="PRO_5039005218" description="Peptidase MA-like domain-containing protein" evidence="1">
    <location>
        <begin position="21"/>
        <end position="450"/>
    </location>
</feature>
<evidence type="ECO:0000259" key="2">
    <source>
        <dbReference type="Pfam" id="PF13485"/>
    </source>
</evidence>
<dbReference type="InterPro" id="IPR039568">
    <property type="entry name" value="Peptidase_MA-like_dom"/>
</dbReference>
<name>A0A916SXS7_9ACTN</name>
<accession>A0A916SXS7</accession>
<keyword evidence="1" id="KW-0732">Signal</keyword>
<feature type="domain" description="Peptidase MA-like" evidence="2">
    <location>
        <begin position="311"/>
        <end position="445"/>
    </location>
</feature>
<sequence length="450" mass="46333">MIATRLVCAAAAMVAVVSIAGCGGGSTTTPTATSAANAYLDDRSASVTAMLRDFGSALRAGDAARARSFVDPGADTAFAQLIADAAGSVSALRPVHLEYGVDASTAGSGTGLAETLVPDDLQRRLDAEGASDSWVAPVVVDYAIGGVDSMPTRVKAPMVLVRHDDSWRILGYASSVLHSGSAPALPWDHPGLLRTDVRTGDVDSVVLSYPGSRALAQRITAAFPSAVRAVTDFWGEQWSQGAVVEATDTPAQFAALGGGGTDPASAAAATVYDRVVAGKSGQRRVALGQRVVFTPQAVTELPGATLGVVLRHELTHVATRTRTAEGAPLWVTEGTAEYVGRFGTFTTLDEAAPDLAASVRANGPPSAPPSDAAFTLSGPDAQLAYQQAWSMIDYIAGRYGRARTVSLYVAMAAGPETTAQQDASISTTLGVSGADLVSGWQSWLRTQASH</sequence>
<dbReference type="PROSITE" id="PS51257">
    <property type="entry name" value="PROKAR_LIPOPROTEIN"/>
    <property type="match status" value="1"/>
</dbReference>
<evidence type="ECO:0000313" key="4">
    <source>
        <dbReference type="Proteomes" id="UP000621454"/>
    </source>
</evidence>
<dbReference type="Proteomes" id="UP000621454">
    <property type="component" value="Unassembled WGS sequence"/>
</dbReference>
<proteinExistence type="predicted"/>
<dbReference type="RefSeq" id="WP_188584899.1">
    <property type="nucleotide sequence ID" value="NZ_BMGC01000002.1"/>
</dbReference>
<gene>
    <name evidence="3" type="ORF">GCM10011489_03880</name>
</gene>
<feature type="signal peptide" evidence="1">
    <location>
        <begin position="1"/>
        <end position="20"/>
    </location>
</feature>
<keyword evidence="4" id="KW-1185">Reference proteome</keyword>
<protein>
    <recommendedName>
        <fullName evidence="2">Peptidase MA-like domain-containing protein</fullName>
    </recommendedName>
</protein>